<dbReference type="RefSeq" id="WP_188551496.1">
    <property type="nucleotide sequence ID" value="NZ_BMFY01000013.1"/>
</dbReference>
<keyword evidence="1" id="KW-0808">Transferase</keyword>
<comment type="caution">
    <text evidence="10">The sequence shown here is derived from an EMBL/GenBank/DDBJ whole genome shotgun (WGS) entry which is preliminary data.</text>
</comment>
<sequence length="1035" mass="112469">MARSEPTLGARLRRAGLAEAERAERFLREAGGHLGLDGELADERLVRIIAATADPDAAVLGLVRFAEALAQAGAAGEGEAARFAQAVRHDRIGGRGSSSGSGVFEGPLNLPLLTRLLRVFGASQALTDHAVRHPACWRRLDDDAPRVLLGTPRAAAESLGAELAQAGSPDALRARYRDLVLQLAADDLSEPEPARVVGEVSGVLSHLAGAAIDAALTLARAELPGSERIRFAVIGLGKCGALELNYVSDVDVMYVWEPSRPAGESGTADETGTGELAGIAAALARRTAEICAAPGQEPALWEVDAALRPEGRDGPLVRRLGEYRAYYDAWAQNWEFQALLKARPIAGDPELGEEWANAMRPLVWSAAGRDGFVAEARAMRRRVVRLLPDREAARQVKLGPGGLRDVEFTVQLLQLVHGRADESLRTANTLQSLAALADGGYIGRSAEAALAEAYRFLRVVEHRLQLARLRRTALIPTEPEALRRLARAVLTEEAADRSAEALEQLRAAYSRKVRTLHEQLFYRPILESAARLTTAEARLSEEAARARLEAFGYADPAGAMRHIAALTAGVSRRAAIQKQLLPVLLDWFSEGVDPDAGLLAFRTLSDNLGDSAWYLRMLRDSGAAAQRMTTLLSTSAFVAGLLERRPAAAAWLDDDRALSPKDPQALRAEISGLADRHAGEPGRPGDAVTRIRAAYSREVLRSAIREVLQLADVEEIAAELTCAMDLTIDGVVKTLRRQLEGVHQAPEFRFAVIAMGRLGGQEVGFHSDADVMFVMDVPAEAGDEHRQAAAAAARELALAVRSRLGEASGELGIDVDADLRPEGKQGPLVRTLASYARYYESWSEPWEAQALLRARPIAGDEDLGREYLALIDPLRYPERMPAASVRQVRRLKARMEAERLPRGADATRHCKLGRGGLADVEWTVQLLQLRHAHAHPKLRTTGTLEALRAAVDLGLMDADDADVLRAAWRMASRVRSAAVLWRGRTAHSLPTHGIDLEAVARICGYPPEAGRDFEQDYLRTTRHARKVMERLFYEG</sequence>
<dbReference type="AlphaFoldDB" id="A0A8J2U0B1"/>
<dbReference type="Pfam" id="PF03710">
    <property type="entry name" value="GlnE"/>
    <property type="match status" value="2"/>
</dbReference>
<dbReference type="InterPro" id="IPR005190">
    <property type="entry name" value="GlnE_rpt_dom"/>
</dbReference>
<evidence type="ECO:0000256" key="3">
    <source>
        <dbReference type="ARBA" id="ARBA00022741"/>
    </source>
</evidence>
<keyword evidence="2 10" id="KW-0548">Nucleotidyltransferase</keyword>
<dbReference type="CDD" id="cd05401">
    <property type="entry name" value="NT_GlnE_GlnD_like"/>
    <property type="match status" value="2"/>
</dbReference>
<feature type="domain" description="PII-uridylyltransferase/Glutamine-synthetase adenylyltransferase" evidence="9">
    <location>
        <begin position="891"/>
        <end position="1032"/>
    </location>
</feature>
<dbReference type="SUPFAM" id="SSF81593">
    <property type="entry name" value="Nucleotidyltransferase substrate binding subunit/domain"/>
    <property type="match status" value="2"/>
</dbReference>
<dbReference type="PANTHER" id="PTHR30621">
    <property type="entry name" value="GLUTAMINE SYNTHETASE ADENYLYLTRANSFERASE"/>
    <property type="match status" value="1"/>
</dbReference>
<dbReference type="InterPro" id="IPR013546">
    <property type="entry name" value="PII_UdlTrfase/GS_AdlTrfase"/>
</dbReference>
<dbReference type="GO" id="GO:0000820">
    <property type="term" value="P:regulation of glutamine family amino acid metabolic process"/>
    <property type="evidence" value="ECO:0007669"/>
    <property type="project" value="TreeGrafter"/>
</dbReference>
<organism evidence="10 11">
    <name type="scientific">Sediminivirga luteola</name>
    <dbReference type="NCBI Taxonomy" id="1774748"/>
    <lineage>
        <taxon>Bacteria</taxon>
        <taxon>Bacillati</taxon>
        <taxon>Actinomycetota</taxon>
        <taxon>Actinomycetes</taxon>
        <taxon>Micrococcales</taxon>
        <taxon>Brevibacteriaceae</taxon>
        <taxon>Sediminivirga</taxon>
    </lineage>
</organism>
<evidence type="ECO:0000256" key="1">
    <source>
        <dbReference type="ARBA" id="ARBA00022679"/>
    </source>
</evidence>
<dbReference type="GO" id="GO:0005524">
    <property type="term" value="F:ATP binding"/>
    <property type="evidence" value="ECO:0007669"/>
    <property type="project" value="UniProtKB-KW"/>
</dbReference>
<evidence type="ECO:0000259" key="8">
    <source>
        <dbReference type="Pfam" id="PF03710"/>
    </source>
</evidence>
<evidence type="ECO:0000256" key="4">
    <source>
        <dbReference type="ARBA" id="ARBA00022840"/>
    </source>
</evidence>
<dbReference type="PANTHER" id="PTHR30621:SF0">
    <property type="entry name" value="BIFUNCTIONAL GLUTAMINE SYNTHETASE ADENYLYLTRANSFERASE_ADENYLYL-REMOVING ENZYME"/>
    <property type="match status" value="1"/>
</dbReference>
<evidence type="ECO:0000256" key="7">
    <source>
        <dbReference type="SAM" id="Coils"/>
    </source>
</evidence>
<evidence type="ECO:0000313" key="11">
    <source>
        <dbReference type="Proteomes" id="UP000616114"/>
    </source>
</evidence>
<proteinExistence type="predicted"/>
<feature type="domain" description="PII-uridylyltransferase/Glutamine-synthetase adenylyltransferase" evidence="9">
    <location>
        <begin position="378"/>
        <end position="521"/>
    </location>
</feature>
<evidence type="ECO:0000256" key="5">
    <source>
        <dbReference type="ARBA" id="ARBA00022842"/>
    </source>
</evidence>
<accession>A0A8J2U0B1</accession>
<protein>
    <submittedName>
        <fullName evidence="10">Glutamate-ammonia-ligase adenylyltransferase</fullName>
    </submittedName>
</protein>
<feature type="coiled-coil region" evidence="7">
    <location>
        <begin position="499"/>
        <end position="549"/>
    </location>
</feature>
<keyword evidence="3" id="KW-0547">Nucleotide-binding</keyword>
<dbReference type="Proteomes" id="UP000616114">
    <property type="component" value="Unassembled WGS sequence"/>
</dbReference>
<evidence type="ECO:0000259" key="9">
    <source>
        <dbReference type="Pfam" id="PF08335"/>
    </source>
</evidence>
<dbReference type="GO" id="GO:0008882">
    <property type="term" value="F:[glutamate-ammonia-ligase] adenylyltransferase activity"/>
    <property type="evidence" value="ECO:0007669"/>
    <property type="project" value="InterPro"/>
</dbReference>
<gene>
    <name evidence="10" type="primary">glnE</name>
    <name evidence="10" type="ORF">GCM10011333_27780</name>
</gene>
<evidence type="ECO:0000256" key="6">
    <source>
        <dbReference type="ARBA" id="ARBA00023268"/>
    </source>
</evidence>
<name>A0A8J2U0B1_9MICO</name>
<dbReference type="InterPro" id="IPR023057">
    <property type="entry name" value="GlnE"/>
</dbReference>
<reference evidence="10" key="2">
    <citation type="submission" date="2020-09" db="EMBL/GenBank/DDBJ databases">
        <authorList>
            <person name="Sun Q."/>
            <person name="Zhou Y."/>
        </authorList>
    </citation>
    <scope>NUCLEOTIDE SEQUENCE</scope>
    <source>
        <strain evidence="10">CGMCC 1.12785</strain>
    </source>
</reference>
<keyword evidence="11" id="KW-1185">Reference proteome</keyword>
<feature type="domain" description="Glutamate-ammonia ligase adenylyltransferase repeated" evidence="8">
    <location>
        <begin position="114"/>
        <end position="354"/>
    </location>
</feature>
<dbReference type="SUPFAM" id="SSF81301">
    <property type="entry name" value="Nucleotidyltransferase"/>
    <property type="match status" value="2"/>
</dbReference>
<dbReference type="NCBIfam" id="NF010707">
    <property type="entry name" value="PRK14109.1"/>
    <property type="match status" value="1"/>
</dbReference>
<evidence type="ECO:0000256" key="2">
    <source>
        <dbReference type="ARBA" id="ARBA00022695"/>
    </source>
</evidence>
<feature type="domain" description="Glutamate-ammonia ligase adenylyltransferase repeated" evidence="8">
    <location>
        <begin position="626"/>
        <end position="867"/>
    </location>
</feature>
<keyword evidence="7" id="KW-0175">Coiled coil</keyword>
<keyword evidence="4" id="KW-0067">ATP-binding</keyword>
<dbReference type="GO" id="GO:0005829">
    <property type="term" value="C:cytosol"/>
    <property type="evidence" value="ECO:0007669"/>
    <property type="project" value="TreeGrafter"/>
</dbReference>
<reference evidence="10" key="1">
    <citation type="journal article" date="2014" name="Int. J. Syst. Evol. Microbiol.">
        <title>Complete genome sequence of Corynebacterium casei LMG S-19264T (=DSM 44701T), isolated from a smear-ripened cheese.</title>
        <authorList>
            <consortium name="US DOE Joint Genome Institute (JGI-PGF)"/>
            <person name="Walter F."/>
            <person name="Albersmeier A."/>
            <person name="Kalinowski J."/>
            <person name="Ruckert C."/>
        </authorList>
    </citation>
    <scope>NUCLEOTIDE SEQUENCE</scope>
    <source>
        <strain evidence="10">CGMCC 1.12785</strain>
    </source>
</reference>
<dbReference type="EMBL" id="BMFY01000013">
    <property type="protein sequence ID" value="GGA23143.1"/>
    <property type="molecule type" value="Genomic_DNA"/>
</dbReference>
<dbReference type="Gene3D" id="3.30.460.10">
    <property type="entry name" value="Beta Polymerase, domain 2"/>
    <property type="match status" value="2"/>
</dbReference>
<keyword evidence="5" id="KW-0460">Magnesium</keyword>
<dbReference type="InterPro" id="IPR043519">
    <property type="entry name" value="NT_sf"/>
</dbReference>
<evidence type="ECO:0000313" key="10">
    <source>
        <dbReference type="EMBL" id="GGA23143.1"/>
    </source>
</evidence>
<dbReference type="Pfam" id="PF08335">
    <property type="entry name" value="GlnD_UR_UTase"/>
    <property type="match status" value="2"/>
</dbReference>
<dbReference type="Gene3D" id="1.20.120.330">
    <property type="entry name" value="Nucleotidyltransferases domain 2"/>
    <property type="match status" value="2"/>
</dbReference>
<keyword evidence="6" id="KW-0511">Multifunctional enzyme</keyword>